<feature type="signal peptide" evidence="1">
    <location>
        <begin position="1"/>
        <end position="30"/>
    </location>
</feature>
<dbReference type="EMBL" id="QUMQ01000001">
    <property type="protein sequence ID" value="REF98918.1"/>
    <property type="molecule type" value="Genomic_DNA"/>
</dbReference>
<dbReference type="InterPro" id="IPR024651">
    <property type="entry name" value="FAD-SLDH_ssu"/>
</dbReference>
<reference evidence="2 3" key="1">
    <citation type="submission" date="2018-08" db="EMBL/GenBank/DDBJ databases">
        <title>Sequencing the genomes of 1000 actinobacteria strains.</title>
        <authorList>
            <person name="Klenk H.-P."/>
        </authorList>
    </citation>
    <scope>NUCLEOTIDE SEQUENCE [LARGE SCALE GENOMIC DNA]</scope>
    <source>
        <strain evidence="2 3">DSM 44099</strain>
    </source>
</reference>
<evidence type="ECO:0000313" key="3">
    <source>
        <dbReference type="Proteomes" id="UP000256913"/>
    </source>
</evidence>
<organism evidence="2 3">
    <name type="scientific">Asanoa ferruginea</name>
    <dbReference type="NCBI Taxonomy" id="53367"/>
    <lineage>
        <taxon>Bacteria</taxon>
        <taxon>Bacillati</taxon>
        <taxon>Actinomycetota</taxon>
        <taxon>Actinomycetes</taxon>
        <taxon>Micromonosporales</taxon>
        <taxon>Micromonosporaceae</taxon>
        <taxon>Asanoa</taxon>
    </lineage>
</organism>
<evidence type="ECO:0000256" key="1">
    <source>
        <dbReference type="SAM" id="SignalP"/>
    </source>
</evidence>
<protein>
    <recommendedName>
        <fullName evidence="4">Secreted protein</fullName>
    </recommendedName>
</protein>
<name>A0A3D9ZNH4_9ACTN</name>
<gene>
    <name evidence="2" type="ORF">DFJ67_4943</name>
</gene>
<keyword evidence="3" id="KW-1185">Reference proteome</keyword>
<accession>A0A3D9ZNH4</accession>
<dbReference type="OrthoDB" id="3526419at2"/>
<keyword evidence="1" id="KW-0732">Signal</keyword>
<feature type="chain" id="PRO_5017612941" description="Secreted protein" evidence="1">
    <location>
        <begin position="31"/>
        <end position="141"/>
    </location>
</feature>
<evidence type="ECO:0000313" key="2">
    <source>
        <dbReference type="EMBL" id="REF98918.1"/>
    </source>
</evidence>
<proteinExistence type="predicted"/>
<evidence type="ECO:0008006" key="4">
    <source>
        <dbReference type="Google" id="ProtNLM"/>
    </source>
</evidence>
<sequence length="141" mass="15181">MRQGFLGRLAAVVVAGVMVATGLVAGSAQAAGSCNPAERGYMQLSTHTTVRLARTAGCTYYGRLVETHPYAQAGVTFNIRVERREGGSITAWRQINIEGPYGEYATAAVDGWWSGAASQDQHHVCYALNWGPWTCTGWVDI</sequence>
<dbReference type="RefSeq" id="WP_116070150.1">
    <property type="nucleotide sequence ID" value="NZ_BONB01000004.1"/>
</dbReference>
<dbReference type="AlphaFoldDB" id="A0A3D9ZNH4"/>
<dbReference type="Proteomes" id="UP000256913">
    <property type="component" value="Unassembled WGS sequence"/>
</dbReference>
<dbReference type="Pfam" id="PF12318">
    <property type="entry name" value="FAD-SLDH"/>
    <property type="match status" value="1"/>
</dbReference>
<dbReference type="PROSITE" id="PS51257">
    <property type="entry name" value="PROKAR_LIPOPROTEIN"/>
    <property type="match status" value="1"/>
</dbReference>
<comment type="caution">
    <text evidence="2">The sequence shown here is derived from an EMBL/GenBank/DDBJ whole genome shotgun (WGS) entry which is preliminary data.</text>
</comment>